<dbReference type="PANTHER" id="PTHR12755:SF6">
    <property type="entry name" value="POLYRIBONUCLEOTIDE 5'-HYDROXYL-KINASE CLP1"/>
    <property type="match status" value="1"/>
</dbReference>
<evidence type="ECO:0000256" key="1">
    <source>
        <dbReference type="ARBA" id="ARBA00004123"/>
    </source>
</evidence>
<dbReference type="GO" id="GO:0051731">
    <property type="term" value="F:polynucleotide 5'-hydroxyl-kinase activity"/>
    <property type="evidence" value="ECO:0007669"/>
    <property type="project" value="InterPro"/>
</dbReference>
<feature type="region of interest" description="Disordered" evidence="7">
    <location>
        <begin position="1"/>
        <end position="24"/>
    </location>
</feature>
<reference evidence="11" key="1">
    <citation type="submission" date="2021-01" db="EMBL/GenBank/DDBJ databases">
        <authorList>
            <person name="Eckstrom K.M.E."/>
        </authorList>
    </citation>
    <scope>NUCLEOTIDE SEQUENCE</scope>
    <source>
        <strain evidence="11">UVCC 0001</strain>
    </source>
</reference>
<dbReference type="GO" id="GO:0006388">
    <property type="term" value="P:tRNA splicing, via endonucleolytic cleavage and ligation"/>
    <property type="evidence" value="ECO:0007669"/>
    <property type="project" value="TreeGrafter"/>
</dbReference>
<evidence type="ECO:0000256" key="6">
    <source>
        <dbReference type="HAMAP-Rule" id="MF_03035"/>
    </source>
</evidence>
<dbReference type="Pfam" id="PF06807">
    <property type="entry name" value="Clp1"/>
    <property type="match status" value="1"/>
</dbReference>
<evidence type="ECO:0000259" key="9">
    <source>
        <dbReference type="Pfam" id="PF16573"/>
    </source>
</evidence>
<dbReference type="Gene3D" id="2.60.120.1030">
    <property type="entry name" value="Clp1, DNA binding domain"/>
    <property type="match status" value="1"/>
</dbReference>
<comment type="function">
    <text evidence="6">Required for endonucleolytic cleavage during polyadenylation-dependent pre-mRNA 3'-end formation.</text>
</comment>
<evidence type="ECO:0000259" key="8">
    <source>
        <dbReference type="Pfam" id="PF06807"/>
    </source>
</evidence>
<feature type="domain" description="Clp1 N-terminal" evidence="9">
    <location>
        <begin position="11"/>
        <end position="98"/>
    </location>
</feature>
<evidence type="ECO:0000256" key="4">
    <source>
        <dbReference type="ARBA" id="ARBA00022840"/>
    </source>
</evidence>
<dbReference type="Proteomes" id="UP001255856">
    <property type="component" value="Unassembled WGS sequence"/>
</dbReference>
<dbReference type="HAMAP" id="MF_03035">
    <property type="entry name" value="Clp1"/>
    <property type="match status" value="1"/>
</dbReference>
<dbReference type="Pfam" id="PF16573">
    <property type="entry name" value="CLP1_N"/>
    <property type="match status" value="1"/>
</dbReference>
<dbReference type="Gene3D" id="3.40.50.300">
    <property type="entry name" value="P-loop containing nucleotide triphosphate hydrolases"/>
    <property type="match status" value="1"/>
</dbReference>
<keyword evidence="5 6" id="KW-0539">Nucleus</keyword>
<organism evidence="11 12">
    <name type="scientific">Prototheca wickerhamii</name>
    <dbReference type="NCBI Taxonomy" id="3111"/>
    <lineage>
        <taxon>Eukaryota</taxon>
        <taxon>Viridiplantae</taxon>
        <taxon>Chlorophyta</taxon>
        <taxon>core chlorophytes</taxon>
        <taxon>Trebouxiophyceae</taxon>
        <taxon>Chlorellales</taxon>
        <taxon>Chlorellaceae</taxon>
        <taxon>Prototheca</taxon>
    </lineage>
</organism>
<dbReference type="InterPro" id="IPR027417">
    <property type="entry name" value="P-loop_NTPase"/>
</dbReference>
<comment type="caution">
    <text evidence="11">The sequence shown here is derived from an EMBL/GenBank/DDBJ whole genome shotgun (WGS) entry which is preliminary data.</text>
</comment>
<dbReference type="Pfam" id="PF16575">
    <property type="entry name" value="CLP1_P"/>
    <property type="match status" value="1"/>
</dbReference>
<sequence>MDVHSRHSHAQGSELRLETAPGSSVTLTLKEGEAEVFGTSLTLGEAISISDQKLAVFSWQGAKILVQGEPEIAYTSDDTPMQSYINVHDTLEARRRAASERAAAAAAGLATEGPRVMLVGPTDAGKSSLSKILLNYAVRCGWTPTFVDLDLGQGSITIPGCIGATPVEGPLDIEEGYPADAPLVYYAASTSGAESVDLYRQLVESMAGVLGRRSALSAKAAASGALVNTMGWIDGDGYALLKHAAGALRCDVILVLGSDRLHSQLVADMPPSVSVVKLAKSGGVVTRSREARAEARKARVEEYFYGPHRTLVPASQTVLLEDVEIYRVGGAPRAPSSALPIGAASVADPLKLVRVTNPQELLYSVLAVSHAPSADLLLSASVAGFVYVQDADPAKGTLTVLAPRPGALPSTRLLAGNFKIYLD</sequence>
<dbReference type="FunFam" id="2.40.30.330:FF:000002">
    <property type="entry name" value="Protein CLP1 homolog"/>
    <property type="match status" value="1"/>
</dbReference>
<accession>A0AAD9IKS2</accession>
<dbReference type="AlphaFoldDB" id="A0AAD9IKS2"/>
<name>A0AAD9IKS2_PROWI</name>
<dbReference type="PANTHER" id="PTHR12755">
    <property type="entry name" value="CLEAVAGE/POLYADENYLATION FACTOR IA SUBUNIT CLP1P"/>
    <property type="match status" value="1"/>
</dbReference>
<keyword evidence="2 6" id="KW-0507">mRNA processing</keyword>
<feature type="domain" description="Clp1 P-loop" evidence="10">
    <location>
        <begin position="120"/>
        <end position="306"/>
    </location>
</feature>
<protein>
    <recommendedName>
        <fullName evidence="6">Protein CLP1 homolog</fullName>
    </recommendedName>
</protein>
<evidence type="ECO:0000256" key="2">
    <source>
        <dbReference type="ARBA" id="ARBA00022664"/>
    </source>
</evidence>
<dbReference type="InterPro" id="IPR032324">
    <property type="entry name" value="Clp1_N"/>
</dbReference>
<feature type="binding site" evidence="6">
    <location>
        <position position="14"/>
    </location>
    <ligand>
        <name>ATP</name>
        <dbReference type="ChEBI" id="CHEBI:30616"/>
    </ligand>
</feature>
<comment type="subcellular location">
    <subcellularLocation>
        <location evidence="1 6">Nucleus</location>
    </subcellularLocation>
</comment>
<dbReference type="InterPro" id="IPR032319">
    <property type="entry name" value="CLP1_P"/>
</dbReference>
<dbReference type="InterPro" id="IPR028606">
    <property type="entry name" value="Clp1"/>
</dbReference>
<dbReference type="GO" id="GO:0005524">
    <property type="term" value="F:ATP binding"/>
    <property type="evidence" value="ECO:0007669"/>
    <property type="project" value="UniProtKB-UniRule"/>
</dbReference>
<dbReference type="GO" id="GO:0005849">
    <property type="term" value="C:mRNA cleavage factor complex"/>
    <property type="evidence" value="ECO:0007669"/>
    <property type="project" value="InterPro"/>
</dbReference>
<keyword evidence="3 6" id="KW-0547">Nucleotide-binding</keyword>
<keyword evidence="4 6" id="KW-0067">ATP-binding</keyword>
<comment type="similarity">
    <text evidence="6">Belongs to the Clp1 family. Clp1 subfamily.</text>
</comment>
<gene>
    <name evidence="11" type="ORF">QBZ16_003158</name>
</gene>
<proteinExistence type="inferred from homology"/>
<feature type="binding site" evidence="6">
    <location>
        <position position="53"/>
    </location>
    <ligand>
        <name>ATP</name>
        <dbReference type="ChEBI" id="CHEBI:30616"/>
    </ligand>
</feature>
<feature type="domain" description="Clp1 C-terminal" evidence="8">
    <location>
        <begin position="311"/>
        <end position="419"/>
    </location>
</feature>
<keyword evidence="12" id="KW-1185">Reference proteome</keyword>
<dbReference type="InterPro" id="IPR010655">
    <property type="entry name" value="Clp1_C"/>
</dbReference>
<dbReference type="EMBL" id="JASFZW010000003">
    <property type="protein sequence ID" value="KAK2079466.1"/>
    <property type="molecule type" value="Genomic_DNA"/>
</dbReference>
<dbReference type="Gene3D" id="2.40.30.330">
    <property type="entry name" value="Pre-mRNA cleavage complex subunit Clp1, C-terminal domain"/>
    <property type="match status" value="1"/>
</dbReference>
<feature type="binding site" evidence="6">
    <location>
        <begin position="123"/>
        <end position="128"/>
    </location>
    <ligand>
        <name>ATP</name>
        <dbReference type="ChEBI" id="CHEBI:30616"/>
    </ligand>
</feature>
<evidence type="ECO:0000259" key="10">
    <source>
        <dbReference type="Pfam" id="PF16575"/>
    </source>
</evidence>
<evidence type="ECO:0000256" key="5">
    <source>
        <dbReference type="ARBA" id="ARBA00023242"/>
    </source>
</evidence>
<evidence type="ECO:0000313" key="11">
    <source>
        <dbReference type="EMBL" id="KAK2079466.1"/>
    </source>
</evidence>
<dbReference type="GO" id="GO:0031124">
    <property type="term" value="P:mRNA 3'-end processing"/>
    <property type="evidence" value="ECO:0007669"/>
    <property type="project" value="UniProtKB-UniRule"/>
</dbReference>
<evidence type="ECO:0000256" key="3">
    <source>
        <dbReference type="ARBA" id="ARBA00022741"/>
    </source>
</evidence>
<dbReference type="InterPro" id="IPR045116">
    <property type="entry name" value="Clp1/Grc3"/>
</dbReference>
<dbReference type="InterPro" id="IPR038238">
    <property type="entry name" value="Clp1_C_sf"/>
</dbReference>
<evidence type="ECO:0000256" key="7">
    <source>
        <dbReference type="SAM" id="MobiDB-lite"/>
    </source>
</evidence>
<dbReference type="InterPro" id="IPR038239">
    <property type="entry name" value="Clp1_N_sf"/>
</dbReference>
<dbReference type="SUPFAM" id="SSF52540">
    <property type="entry name" value="P-loop containing nucleoside triphosphate hydrolases"/>
    <property type="match status" value="1"/>
</dbReference>
<evidence type="ECO:0000313" key="12">
    <source>
        <dbReference type="Proteomes" id="UP001255856"/>
    </source>
</evidence>